<organism evidence="7 8">
    <name type="scientific">Metarhizium robertsii</name>
    <dbReference type="NCBI Taxonomy" id="568076"/>
    <lineage>
        <taxon>Eukaryota</taxon>
        <taxon>Fungi</taxon>
        <taxon>Dikarya</taxon>
        <taxon>Ascomycota</taxon>
        <taxon>Pezizomycotina</taxon>
        <taxon>Sordariomycetes</taxon>
        <taxon>Hypocreomycetidae</taxon>
        <taxon>Hypocreales</taxon>
        <taxon>Clavicipitaceae</taxon>
        <taxon>Metarhizium</taxon>
    </lineage>
</organism>
<dbReference type="InterPro" id="IPR011009">
    <property type="entry name" value="Kinase-like_dom_sf"/>
</dbReference>
<dbReference type="AlphaFoldDB" id="A0A0A1UPG9"/>
<evidence type="ECO:0000313" key="8">
    <source>
        <dbReference type="Proteomes" id="UP000030151"/>
    </source>
</evidence>
<keyword evidence="3" id="KW-0547">Nucleotide-binding</keyword>
<dbReference type="PANTHER" id="PTHR45646:SF11">
    <property type="entry name" value="SERINE_THREONINE-PROTEIN KINASE DOA"/>
    <property type="match status" value="1"/>
</dbReference>
<dbReference type="OrthoDB" id="5979581at2759"/>
<evidence type="ECO:0000313" key="7">
    <source>
        <dbReference type="EMBL" id="EXU96904.1"/>
    </source>
</evidence>
<dbReference type="InterPro" id="IPR051175">
    <property type="entry name" value="CLK_kinases"/>
</dbReference>
<dbReference type="Gene3D" id="1.10.510.10">
    <property type="entry name" value="Transferase(Phosphotransferase) domain 1"/>
    <property type="match status" value="1"/>
</dbReference>
<sequence length="463" mass="53323">MLFSQFDLMQGFHLPRICYLMMVPVTRKPPLRPNQCLGLLVPQRRSISVPQSAHKMNKAIEEELLTGGRLESFHHTQPGQVLDGRFKIISKLGYGTSSTRWCKSSIPRYVSIKIAALDSDASREAAHSKHIAEADPSHEGLSFIRLPLEAFQLHAPQGSYFCLVFEPMRETLFDLQRRLPGNRIPLQLFKLYVFCLLEALDYLHSACHLIHTGMPSQDIEDDNIMITFEHDAVLKNFATRQKDSLQPRRTRPGDGRAIYLSQSDFGTLQGRRLLPRLADFNLCFHGVENQGHLSAIQAHRYRAPEVLLGCPWSYSVDIWNLGLLPVERPAGDDGEYDAHVHLAQMVSLLGDPPKLVIERERLLRQNRLKKSILDARGKECMNMNEFWGGPFFDDDDSIMRKDLIRREITLADTVKHLQDDDKEQFLDFASGMLEWLPEKRRTAKQLMQHQFLESLRKDRERYL</sequence>
<keyword evidence="5" id="KW-0067">ATP-binding</keyword>
<dbReference type="PANTHER" id="PTHR45646">
    <property type="entry name" value="SERINE/THREONINE-PROTEIN KINASE DOA-RELATED"/>
    <property type="match status" value="1"/>
</dbReference>
<dbReference type="Pfam" id="PF00069">
    <property type="entry name" value="Pkinase"/>
    <property type="match status" value="1"/>
</dbReference>
<feature type="domain" description="Protein kinase" evidence="6">
    <location>
        <begin position="86"/>
        <end position="452"/>
    </location>
</feature>
<dbReference type="GO" id="GO:0005634">
    <property type="term" value="C:nucleus"/>
    <property type="evidence" value="ECO:0007669"/>
    <property type="project" value="TreeGrafter"/>
</dbReference>
<evidence type="ECO:0000259" key="6">
    <source>
        <dbReference type="PROSITE" id="PS50011"/>
    </source>
</evidence>
<dbReference type="HOGENOM" id="CLU_000288_81_1_1"/>
<dbReference type="InterPro" id="IPR000719">
    <property type="entry name" value="Prot_kinase_dom"/>
</dbReference>
<keyword evidence="4 7" id="KW-0418">Kinase</keyword>
<evidence type="ECO:0000256" key="1">
    <source>
        <dbReference type="ARBA" id="ARBA00022527"/>
    </source>
</evidence>
<accession>A0A0A1UPG9</accession>
<keyword evidence="1" id="KW-0723">Serine/threonine-protein kinase</keyword>
<dbReference type="GO" id="GO:0004674">
    <property type="term" value="F:protein serine/threonine kinase activity"/>
    <property type="evidence" value="ECO:0007669"/>
    <property type="project" value="UniProtKB-KW"/>
</dbReference>
<dbReference type="Gene3D" id="3.30.200.20">
    <property type="entry name" value="Phosphorylase Kinase, domain 1"/>
    <property type="match status" value="1"/>
</dbReference>
<comment type="caution">
    <text evidence="7">The sequence shown here is derived from an EMBL/GenBank/DDBJ whole genome shotgun (WGS) entry which is preliminary data.</text>
</comment>
<dbReference type="PROSITE" id="PS50011">
    <property type="entry name" value="PROTEIN_KINASE_DOM"/>
    <property type="match status" value="1"/>
</dbReference>
<dbReference type="Proteomes" id="UP000030151">
    <property type="component" value="Unassembled WGS sequence"/>
</dbReference>
<protein>
    <submittedName>
        <fullName evidence="7">Protein kinase</fullName>
    </submittedName>
</protein>
<dbReference type="GO" id="GO:0005524">
    <property type="term" value="F:ATP binding"/>
    <property type="evidence" value="ECO:0007669"/>
    <property type="project" value="UniProtKB-KW"/>
</dbReference>
<name>A0A0A1UPG9_9HYPO</name>
<dbReference type="SMART" id="SM00220">
    <property type="entry name" value="S_TKc"/>
    <property type="match status" value="1"/>
</dbReference>
<dbReference type="EMBL" id="JELW01000043">
    <property type="protein sequence ID" value="EXU96904.1"/>
    <property type="molecule type" value="Genomic_DNA"/>
</dbReference>
<evidence type="ECO:0000256" key="4">
    <source>
        <dbReference type="ARBA" id="ARBA00022777"/>
    </source>
</evidence>
<proteinExistence type="predicted"/>
<gene>
    <name evidence="7" type="ORF">X797_009987</name>
</gene>
<evidence type="ECO:0000256" key="5">
    <source>
        <dbReference type="ARBA" id="ARBA00022840"/>
    </source>
</evidence>
<keyword evidence="2" id="KW-0808">Transferase</keyword>
<dbReference type="GO" id="GO:0043484">
    <property type="term" value="P:regulation of RNA splicing"/>
    <property type="evidence" value="ECO:0007669"/>
    <property type="project" value="TreeGrafter"/>
</dbReference>
<evidence type="ECO:0000256" key="3">
    <source>
        <dbReference type="ARBA" id="ARBA00022741"/>
    </source>
</evidence>
<dbReference type="SUPFAM" id="SSF56112">
    <property type="entry name" value="Protein kinase-like (PK-like)"/>
    <property type="match status" value="1"/>
</dbReference>
<evidence type="ECO:0000256" key="2">
    <source>
        <dbReference type="ARBA" id="ARBA00022679"/>
    </source>
</evidence>
<reference evidence="7 8" key="1">
    <citation type="submission" date="2014-02" db="EMBL/GenBank/DDBJ databases">
        <title>The genome sequence of the entomopathogenic fungus Metarhizium robertsii ARSEF 2575.</title>
        <authorList>
            <person name="Giuliano Garisto Donzelli B."/>
            <person name="Roe B.A."/>
            <person name="Macmil S.L."/>
            <person name="Krasnoff S.B."/>
            <person name="Gibson D.M."/>
        </authorList>
    </citation>
    <scope>NUCLEOTIDE SEQUENCE [LARGE SCALE GENOMIC DNA]</scope>
    <source>
        <strain evidence="7 8">ARSEF 2575</strain>
    </source>
</reference>